<feature type="domain" description="RNA polymerase sigma-70 region 2" evidence="5">
    <location>
        <begin position="15"/>
        <end position="82"/>
    </location>
</feature>
<evidence type="ECO:0000256" key="2">
    <source>
        <dbReference type="ARBA" id="ARBA00023015"/>
    </source>
</evidence>
<evidence type="ECO:0000256" key="1">
    <source>
        <dbReference type="ARBA" id="ARBA00010641"/>
    </source>
</evidence>
<dbReference type="EMBL" id="CP136051">
    <property type="protein sequence ID" value="WOK05484.1"/>
    <property type="molecule type" value="Genomic_DNA"/>
</dbReference>
<proteinExistence type="inferred from homology"/>
<dbReference type="InterPro" id="IPR013249">
    <property type="entry name" value="RNA_pol_sigma70_r4_t2"/>
</dbReference>
<dbReference type="SUPFAM" id="SSF88946">
    <property type="entry name" value="Sigma2 domain of RNA polymerase sigma factors"/>
    <property type="match status" value="1"/>
</dbReference>
<evidence type="ECO:0000256" key="3">
    <source>
        <dbReference type="ARBA" id="ARBA00023082"/>
    </source>
</evidence>
<dbReference type="Gene3D" id="1.10.1740.10">
    <property type="match status" value="1"/>
</dbReference>
<organism evidence="7 8">
    <name type="scientific">Imperialibacter roseus</name>
    <dbReference type="NCBI Taxonomy" id="1324217"/>
    <lineage>
        <taxon>Bacteria</taxon>
        <taxon>Pseudomonadati</taxon>
        <taxon>Bacteroidota</taxon>
        <taxon>Cytophagia</taxon>
        <taxon>Cytophagales</taxon>
        <taxon>Flammeovirgaceae</taxon>
        <taxon>Imperialibacter</taxon>
    </lineage>
</organism>
<evidence type="ECO:0000313" key="8">
    <source>
        <dbReference type="Proteomes" id="UP001302349"/>
    </source>
</evidence>
<evidence type="ECO:0000313" key="7">
    <source>
        <dbReference type="EMBL" id="WOK05484.1"/>
    </source>
</evidence>
<keyword evidence="8" id="KW-1185">Reference proteome</keyword>
<dbReference type="PANTHER" id="PTHR43133:SF45">
    <property type="entry name" value="RNA POLYMERASE ECF-TYPE SIGMA FACTOR"/>
    <property type="match status" value="1"/>
</dbReference>
<dbReference type="NCBIfam" id="TIGR02937">
    <property type="entry name" value="sigma70-ECF"/>
    <property type="match status" value="1"/>
</dbReference>
<dbReference type="SUPFAM" id="SSF88659">
    <property type="entry name" value="Sigma3 and sigma4 domains of RNA polymerase sigma factors"/>
    <property type="match status" value="1"/>
</dbReference>
<dbReference type="InterPro" id="IPR036388">
    <property type="entry name" value="WH-like_DNA-bd_sf"/>
</dbReference>
<gene>
    <name evidence="7" type="ORF">RT717_20635</name>
</gene>
<dbReference type="Proteomes" id="UP001302349">
    <property type="component" value="Chromosome"/>
</dbReference>
<dbReference type="RefSeq" id="WP_152000067.1">
    <property type="nucleotide sequence ID" value="NZ_CP136051.1"/>
</dbReference>
<evidence type="ECO:0000256" key="4">
    <source>
        <dbReference type="ARBA" id="ARBA00023163"/>
    </source>
</evidence>
<feature type="domain" description="RNA polymerase sigma factor 70 region 4 type 2" evidence="6">
    <location>
        <begin position="105"/>
        <end position="156"/>
    </location>
</feature>
<name>A0ABZ0ILW5_9BACT</name>
<dbReference type="InterPro" id="IPR013325">
    <property type="entry name" value="RNA_pol_sigma_r2"/>
</dbReference>
<reference evidence="7 8" key="1">
    <citation type="journal article" date="2023" name="Microbiol. Resour. Announc.">
        <title>Complete Genome Sequence of Imperialibacter roseus strain P4T.</title>
        <authorList>
            <person name="Tizabi D.R."/>
            <person name="Bachvaroff T."/>
            <person name="Hill R.T."/>
        </authorList>
    </citation>
    <scope>NUCLEOTIDE SEQUENCE [LARGE SCALE GENOMIC DNA]</scope>
    <source>
        <strain evidence="7 8">P4T</strain>
    </source>
</reference>
<accession>A0ABZ0ILW5</accession>
<evidence type="ECO:0000259" key="6">
    <source>
        <dbReference type="Pfam" id="PF08281"/>
    </source>
</evidence>
<dbReference type="InterPro" id="IPR013324">
    <property type="entry name" value="RNA_pol_sigma_r3/r4-like"/>
</dbReference>
<keyword evidence="2" id="KW-0805">Transcription regulation</keyword>
<dbReference type="InterPro" id="IPR014284">
    <property type="entry name" value="RNA_pol_sigma-70_dom"/>
</dbReference>
<protein>
    <submittedName>
        <fullName evidence="7">Sigma-70 family RNA polymerase sigma factor</fullName>
    </submittedName>
</protein>
<dbReference type="Pfam" id="PF04542">
    <property type="entry name" value="Sigma70_r2"/>
    <property type="match status" value="1"/>
</dbReference>
<keyword evidence="3" id="KW-0731">Sigma factor</keyword>
<dbReference type="InterPro" id="IPR007627">
    <property type="entry name" value="RNA_pol_sigma70_r2"/>
</dbReference>
<comment type="similarity">
    <text evidence="1">Belongs to the sigma-70 factor family. ECF subfamily.</text>
</comment>
<dbReference type="PANTHER" id="PTHR43133">
    <property type="entry name" value="RNA POLYMERASE ECF-TYPE SIGMA FACTO"/>
    <property type="match status" value="1"/>
</dbReference>
<sequence>MPHLQSDLQAQYMSLVKENAGIIYKVIRLYIDNTEDQKDLYQEIVLQAWHSFTRFDGRSKFSTWLYKVSLNTVLTFRRKNSRIPTDDLEKASGYALPGDKNDDTEMLMMAIKSLGETDRAIVSLHLDGYENEEIAEITGLTKNHVAVKLHRIKQQLTKKLNG</sequence>
<evidence type="ECO:0000259" key="5">
    <source>
        <dbReference type="Pfam" id="PF04542"/>
    </source>
</evidence>
<dbReference type="Gene3D" id="1.10.10.10">
    <property type="entry name" value="Winged helix-like DNA-binding domain superfamily/Winged helix DNA-binding domain"/>
    <property type="match status" value="1"/>
</dbReference>
<dbReference type="Pfam" id="PF08281">
    <property type="entry name" value="Sigma70_r4_2"/>
    <property type="match status" value="1"/>
</dbReference>
<keyword evidence="4" id="KW-0804">Transcription</keyword>
<dbReference type="InterPro" id="IPR039425">
    <property type="entry name" value="RNA_pol_sigma-70-like"/>
</dbReference>